<keyword evidence="2" id="KW-1185">Reference proteome</keyword>
<protein>
    <submittedName>
        <fullName evidence="1">Uncharacterized protein</fullName>
    </submittedName>
</protein>
<comment type="caution">
    <text evidence="1">The sequence shown here is derived from an EMBL/GenBank/DDBJ whole genome shotgun (WGS) entry which is preliminary data.</text>
</comment>
<proteinExistence type="predicted"/>
<evidence type="ECO:0000313" key="2">
    <source>
        <dbReference type="Proteomes" id="UP000825890"/>
    </source>
</evidence>
<dbReference type="AlphaFoldDB" id="A0A9P3CSD1"/>
<reference evidence="1 2" key="1">
    <citation type="submission" date="2021-01" db="EMBL/GenBank/DDBJ databases">
        <title>Cercospora kikuchii MAFF 305040 whole genome shotgun sequence.</title>
        <authorList>
            <person name="Kashiwa T."/>
            <person name="Suzuki T."/>
        </authorList>
    </citation>
    <scope>NUCLEOTIDE SEQUENCE [LARGE SCALE GENOMIC DNA]</scope>
    <source>
        <strain evidence="1 2">MAFF 305040</strain>
    </source>
</reference>
<dbReference type="EMBL" id="BOLY01000007">
    <property type="protein sequence ID" value="GIZ48049.1"/>
    <property type="molecule type" value="Genomic_DNA"/>
</dbReference>
<accession>A0A9P3CSD1</accession>
<dbReference type="RefSeq" id="XP_044662536.1">
    <property type="nucleotide sequence ID" value="XM_044806601.1"/>
</dbReference>
<sequence length="129" mass="14228">MLASRQKVLVIGLILPDRDTGTVPAGGKFNKQMVHDDISNARTADYDCTVIDINPIDQDPAKQELQQKLQAQQWDLFVIGFGIRGNRAFTTLFEEIVNACVESSPGTRFGFAPTPDGVCRTILRVLPPQ</sequence>
<gene>
    <name evidence="1" type="ORF">CKM354_001112400</name>
</gene>
<evidence type="ECO:0000313" key="1">
    <source>
        <dbReference type="EMBL" id="GIZ48049.1"/>
    </source>
</evidence>
<dbReference type="OrthoDB" id="9986861at2759"/>
<name>A0A9P3CSD1_9PEZI</name>
<organism evidence="1 2">
    <name type="scientific">Cercospora kikuchii</name>
    <dbReference type="NCBI Taxonomy" id="84275"/>
    <lineage>
        <taxon>Eukaryota</taxon>
        <taxon>Fungi</taxon>
        <taxon>Dikarya</taxon>
        <taxon>Ascomycota</taxon>
        <taxon>Pezizomycotina</taxon>
        <taxon>Dothideomycetes</taxon>
        <taxon>Dothideomycetidae</taxon>
        <taxon>Mycosphaerellales</taxon>
        <taxon>Mycosphaerellaceae</taxon>
        <taxon>Cercospora</taxon>
    </lineage>
</organism>
<dbReference type="Proteomes" id="UP000825890">
    <property type="component" value="Unassembled WGS sequence"/>
</dbReference>
<dbReference type="GeneID" id="68296699"/>